<evidence type="ECO:0000256" key="3">
    <source>
        <dbReference type="ARBA" id="ARBA00013068"/>
    </source>
</evidence>
<evidence type="ECO:0000256" key="2">
    <source>
        <dbReference type="ARBA" id="ARBA00010387"/>
    </source>
</evidence>
<comment type="similarity">
    <text evidence="2">Belongs to the class I fructose-bisphosphate aldolase family.</text>
</comment>
<dbReference type="EMBL" id="AP022596">
    <property type="protein sequence ID" value="BBY65227.1"/>
    <property type="molecule type" value="Genomic_DNA"/>
</dbReference>
<dbReference type="PANTHER" id="PTHR11627">
    <property type="entry name" value="FRUCTOSE-BISPHOSPHATE ALDOLASE"/>
    <property type="match status" value="1"/>
</dbReference>
<accession>A0A7I7T7M4</accession>
<evidence type="ECO:0000256" key="1">
    <source>
        <dbReference type="ARBA" id="ARBA00004714"/>
    </source>
</evidence>
<comment type="pathway">
    <text evidence="1">Carbohydrate degradation; glycolysis; D-glyceraldehyde 3-phosphate and glycerone phosphate from D-glucose: step 4/4.</text>
</comment>
<dbReference type="UniPathway" id="UPA00109">
    <property type="reaction ID" value="UER00183"/>
</dbReference>
<dbReference type="NCBIfam" id="NF003784">
    <property type="entry name" value="PRK05377.1"/>
    <property type="match status" value="1"/>
</dbReference>
<organism evidence="7 8">
    <name type="scientific">Mycolicibacterium helvum</name>
    <dbReference type="NCBI Taxonomy" id="1534349"/>
    <lineage>
        <taxon>Bacteria</taxon>
        <taxon>Bacillati</taxon>
        <taxon>Actinomycetota</taxon>
        <taxon>Actinomycetes</taxon>
        <taxon>Mycobacteriales</taxon>
        <taxon>Mycobacteriaceae</taxon>
        <taxon>Mycolicibacterium</taxon>
    </lineage>
</organism>
<keyword evidence="8" id="KW-1185">Reference proteome</keyword>
<protein>
    <recommendedName>
        <fullName evidence="3">fructose-bisphosphate aldolase</fullName>
        <ecNumber evidence="3">4.1.2.13</ecNumber>
    </recommendedName>
    <alternativeName>
        <fullName evidence="6">Fructose-bisphosphate aldolase class I</fullName>
    </alternativeName>
</protein>
<dbReference type="GO" id="GO:0006096">
    <property type="term" value="P:glycolytic process"/>
    <property type="evidence" value="ECO:0007669"/>
    <property type="project" value="UniProtKB-UniPathway"/>
</dbReference>
<evidence type="ECO:0000256" key="4">
    <source>
        <dbReference type="ARBA" id="ARBA00023152"/>
    </source>
</evidence>
<keyword evidence="4" id="KW-0324">Glycolysis</keyword>
<dbReference type="Pfam" id="PF00274">
    <property type="entry name" value="Glycolytic"/>
    <property type="match status" value="1"/>
</dbReference>
<dbReference type="AlphaFoldDB" id="A0A7I7T7M4"/>
<dbReference type="EC" id="4.1.2.13" evidence="3"/>
<dbReference type="Proteomes" id="UP000467148">
    <property type="component" value="Chromosome"/>
</dbReference>
<dbReference type="KEGG" id="mhev:MHEL_34700"/>
<dbReference type="GO" id="GO:0004332">
    <property type="term" value="F:fructose-bisphosphate aldolase activity"/>
    <property type="evidence" value="ECO:0007669"/>
    <property type="project" value="UniProtKB-EC"/>
</dbReference>
<evidence type="ECO:0000256" key="6">
    <source>
        <dbReference type="ARBA" id="ARBA00029799"/>
    </source>
</evidence>
<evidence type="ECO:0000256" key="5">
    <source>
        <dbReference type="ARBA" id="ARBA00023239"/>
    </source>
</evidence>
<reference evidence="7 8" key="1">
    <citation type="journal article" date="2019" name="Emerg. Microbes Infect.">
        <title>Comprehensive subspecies identification of 175 nontuberculous mycobacteria species based on 7547 genomic profiles.</title>
        <authorList>
            <person name="Matsumoto Y."/>
            <person name="Kinjo T."/>
            <person name="Motooka D."/>
            <person name="Nabeya D."/>
            <person name="Jung N."/>
            <person name="Uechi K."/>
            <person name="Horii T."/>
            <person name="Iida T."/>
            <person name="Fujita J."/>
            <person name="Nakamura S."/>
        </authorList>
    </citation>
    <scope>NUCLEOTIDE SEQUENCE [LARGE SCALE GENOMIC DNA]</scope>
    <source>
        <strain evidence="7 8">JCM 30396</strain>
    </source>
</reference>
<dbReference type="Gene3D" id="3.20.20.70">
    <property type="entry name" value="Aldolase class I"/>
    <property type="match status" value="1"/>
</dbReference>
<sequence>MAENAPGTMHAMTNTEQAEKVAHGAGFIAALDQSGGSTPKALKLYGIAEDEYSGDEQMFDLVHQMRTRIITSPSFDGDRIVAAILFEMTMDREIEGRPTADYLWNVKKVVPILKVDKGLAAEEDGAAVMKPIDGLDELLSRAVAKGIFGTKMRSVIKLPGGGLEAVVDQQFEVARQILGAGLVPIIEPEVDIHSPEKGAAEEQLKAAILRHLDTLDDQQVMLKLTLPDTDNLYRELVEHPKVMRVVALSGGYDRTDACERLARNHGVIASFSRALTEGLTAQQSDDEFNKTLDEAITEIAAASRT</sequence>
<proteinExistence type="inferred from homology"/>
<name>A0A7I7T7M4_9MYCO</name>
<dbReference type="InterPro" id="IPR013785">
    <property type="entry name" value="Aldolase_TIM"/>
</dbReference>
<keyword evidence="5" id="KW-0456">Lyase</keyword>
<gene>
    <name evidence="7" type="ORF">MHEL_34700</name>
</gene>
<dbReference type="InterPro" id="IPR000741">
    <property type="entry name" value="FBA_I"/>
</dbReference>
<evidence type="ECO:0000313" key="8">
    <source>
        <dbReference type="Proteomes" id="UP000467148"/>
    </source>
</evidence>
<evidence type="ECO:0000313" key="7">
    <source>
        <dbReference type="EMBL" id="BBY65227.1"/>
    </source>
</evidence>
<dbReference type="SUPFAM" id="SSF51569">
    <property type="entry name" value="Aldolase"/>
    <property type="match status" value="1"/>
</dbReference>